<sequence>MLKPGGYLQRDELDCVNMHVKTSSSSALQAPALQQIRTMSWANDRYDWTLRITWFLKDAGFEEIDLQSSGDEDRLVRAFNEQHLLTMEEFADSLMGMGKEEAAEMWWGLIERGEREAEQGNELCIPRVVCRGRKPGREV</sequence>
<dbReference type="Proteomes" id="UP000297280">
    <property type="component" value="Unassembled WGS sequence"/>
</dbReference>
<gene>
    <name evidence="1" type="ORF">BPOR_0117g00020</name>
</gene>
<dbReference type="STRING" id="87229.A0A4Z1KXI0"/>
<evidence type="ECO:0008006" key="3">
    <source>
        <dbReference type="Google" id="ProtNLM"/>
    </source>
</evidence>
<comment type="caution">
    <text evidence="1">The sequence shown here is derived from an EMBL/GenBank/DDBJ whole genome shotgun (WGS) entry which is preliminary data.</text>
</comment>
<evidence type="ECO:0000313" key="1">
    <source>
        <dbReference type="EMBL" id="TGO89254.1"/>
    </source>
</evidence>
<accession>A0A4Z1KXI0</accession>
<name>A0A4Z1KXI0_9HELO</name>
<proteinExistence type="predicted"/>
<dbReference type="AlphaFoldDB" id="A0A4Z1KXI0"/>
<organism evidence="1 2">
    <name type="scientific">Botrytis porri</name>
    <dbReference type="NCBI Taxonomy" id="87229"/>
    <lineage>
        <taxon>Eukaryota</taxon>
        <taxon>Fungi</taxon>
        <taxon>Dikarya</taxon>
        <taxon>Ascomycota</taxon>
        <taxon>Pezizomycotina</taxon>
        <taxon>Leotiomycetes</taxon>
        <taxon>Helotiales</taxon>
        <taxon>Sclerotiniaceae</taxon>
        <taxon>Botrytis</taxon>
    </lineage>
</organism>
<dbReference type="EMBL" id="PQXO01000117">
    <property type="protein sequence ID" value="TGO89254.1"/>
    <property type="molecule type" value="Genomic_DNA"/>
</dbReference>
<evidence type="ECO:0000313" key="2">
    <source>
        <dbReference type="Proteomes" id="UP000297280"/>
    </source>
</evidence>
<protein>
    <recommendedName>
        <fullName evidence="3">SAM domain-containing protein</fullName>
    </recommendedName>
</protein>
<keyword evidence="2" id="KW-1185">Reference proteome</keyword>
<reference evidence="1 2" key="1">
    <citation type="submission" date="2017-12" db="EMBL/GenBank/DDBJ databases">
        <title>Comparative genomics of Botrytis spp.</title>
        <authorList>
            <person name="Valero-Jimenez C.A."/>
            <person name="Tapia P."/>
            <person name="Veloso J."/>
            <person name="Silva-Moreno E."/>
            <person name="Staats M."/>
            <person name="Valdes J.H."/>
            <person name="Van Kan J.A.L."/>
        </authorList>
    </citation>
    <scope>NUCLEOTIDE SEQUENCE [LARGE SCALE GENOMIC DNA]</scope>
    <source>
        <strain evidence="1 2">MUCL3349</strain>
    </source>
</reference>